<dbReference type="SUPFAM" id="SSF47203">
    <property type="entry name" value="Acyl-CoA dehydrogenase C-terminal domain-like"/>
    <property type="match status" value="1"/>
</dbReference>
<dbReference type="Gene3D" id="1.20.140.10">
    <property type="entry name" value="Butyryl-CoA Dehydrogenase, subunit A, domain 3"/>
    <property type="match status" value="1"/>
</dbReference>
<keyword evidence="5" id="KW-0560">Oxidoreductase</keyword>
<evidence type="ECO:0000256" key="5">
    <source>
        <dbReference type="ARBA" id="ARBA00023002"/>
    </source>
</evidence>
<organism evidence="7 8">
    <name type="scientific">Catenulispora yoronensis</name>
    <dbReference type="NCBI Taxonomy" id="450799"/>
    <lineage>
        <taxon>Bacteria</taxon>
        <taxon>Bacillati</taxon>
        <taxon>Actinomycetota</taxon>
        <taxon>Actinomycetes</taxon>
        <taxon>Catenulisporales</taxon>
        <taxon>Catenulisporaceae</taxon>
        <taxon>Catenulispora</taxon>
    </lineage>
</organism>
<dbReference type="SUPFAM" id="SSF56645">
    <property type="entry name" value="Acyl-CoA dehydrogenase NM domain-like"/>
    <property type="match status" value="1"/>
</dbReference>
<evidence type="ECO:0000259" key="6">
    <source>
        <dbReference type="Pfam" id="PF00441"/>
    </source>
</evidence>
<evidence type="ECO:0000256" key="3">
    <source>
        <dbReference type="ARBA" id="ARBA00022630"/>
    </source>
</evidence>
<dbReference type="InterPro" id="IPR009100">
    <property type="entry name" value="AcylCoA_DH/oxidase_NM_dom_sf"/>
</dbReference>
<evidence type="ECO:0000313" key="8">
    <source>
        <dbReference type="Proteomes" id="UP001500751"/>
    </source>
</evidence>
<comment type="similarity">
    <text evidence="2">Belongs to the acyl-CoA dehydrogenase family.</text>
</comment>
<keyword evidence="8" id="KW-1185">Reference proteome</keyword>
<dbReference type="InterPro" id="IPR009075">
    <property type="entry name" value="AcylCo_DH/oxidase_C"/>
</dbReference>
<protein>
    <submittedName>
        <fullName evidence="7">Acyl-CoA dehydrogenase</fullName>
    </submittedName>
</protein>
<accession>A0ABN2V2Y3</accession>
<gene>
    <name evidence="7" type="ORF">GCM10009839_59680</name>
</gene>
<keyword evidence="4" id="KW-0274">FAD</keyword>
<dbReference type="Gene3D" id="1.10.540.10">
    <property type="entry name" value="Acyl-CoA dehydrogenase/oxidase, N-terminal domain"/>
    <property type="match status" value="1"/>
</dbReference>
<dbReference type="Proteomes" id="UP001500751">
    <property type="component" value="Unassembled WGS sequence"/>
</dbReference>
<evidence type="ECO:0000256" key="1">
    <source>
        <dbReference type="ARBA" id="ARBA00001974"/>
    </source>
</evidence>
<comment type="caution">
    <text evidence="7">The sequence shown here is derived from an EMBL/GenBank/DDBJ whole genome shotgun (WGS) entry which is preliminary data.</text>
</comment>
<dbReference type="PANTHER" id="PTHR43884">
    <property type="entry name" value="ACYL-COA DEHYDROGENASE"/>
    <property type="match status" value="1"/>
</dbReference>
<sequence>MRFALTAEQREFRDAVDALLRDAGGIAAARAWAGGDTKPGLEIWRGLAAIGVHSLAGEYPVELCAAMERIGFHGAPGPYAESLAVATAFAGAANGGSEDADSLAAEWLPRLAAGAVATVAVPPEAPYAPNVDVAELCLPAADDSPVGCPGSSSVASLDPTRPLSPVTGEPPHPAAIFDAAALYTAAQLLGLGRAALDLTVAYAKQRVQFGRPIGEYQAVKHRLADAHTGLEFARPLVFAAALSFASSDISAAKAAASEAAYQAARTALQIHGAIGYTDEYDLSVHFKKIRALYSAWGAPAFHRGRLLAAL</sequence>
<comment type="cofactor">
    <cofactor evidence="1">
        <name>FAD</name>
        <dbReference type="ChEBI" id="CHEBI:57692"/>
    </cofactor>
</comment>
<dbReference type="EMBL" id="BAAAQN010000042">
    <property type="protein sequence ID" value="GAA2047005.1"/>
    <property type="molecule type" value="Genomic_DNA"/>
</dbReference>
<dbReference type="InterPro" id="IPR036250">
    <property type="entry name" value="AcylCo_DH-like_C"/>
</dbReference>
<keyword evidence="3" id="KW-0285">Flavoprotein</keyword>
<evidence type="ECO:0000256" key="2">
    <source>
        <dbReference type="ARBA" id="ARBA00009347"/>
    </source>
</evidence>
<evidence type="ECO:0000256" key="4">
    <source>
        <dbReference type="ARBA" id="ARBA00022827"/>
    </source>
</evidence>
<feature type="domain" description="Acyl-CoA dehydrogenase/oxidase C-terminal" evidence="6">
    <location>
        <begin position="177"/>
        <end position="307"/>
    </location>
</feature>
<evidence type="ECO:0000313" key="7">
    <source>
        <dbReference type="EMBL" id="GAA2047005.1"/>
    </source>
</evidence>
<proteinExistence type="inferred from homology"/>
<name>A0ABN2V2Y3_9ACTN</name>
<dbReference type="Pfam" id="PF00441">
    <property type="entry name" value="Acyl-CoA_dh_1"/>
    <property type="match status" value="1"/>
</dbReference>
<reference evidence="7 8" key="1">
    <citation type="journal article" date="2019" name="Int. J. Syst. Evol. Microbiol.">
        <title>The Global Catalogue of Microorganisms (GCM) 10K type strain sequencing project: providing services to taxonomists for standard genome sequencing and annotation.</title>
        <authorList>
            <consortium name="The Broad Institute Genomics Platform"/>
            <consortium name="The Broad Institute Genome Sequencing Center for Infectious Disease"/>
            <person name="Wu L."/>
            <person name="Ma J."/>
        </authorList>
    </citation>
    <scope>NUCLEOTIDE SEQUENCE [LARGE SCALE GENOMIC DNA]</scope>
    <source>
        <strain evidence="7 8">JCM 16014</strain>
    </source>
</reference>
<dbReference type="PANTHER" id="PTHR43884:SF20">
    <property type="entry name" value="ACYL-COA DEHYDROGENASE FADE28"/>
    <property type="match status" value="1"/>
</dbReference>
<dbReference type="InterPro" id="IPR037069">
    <property type="entry name" value="AcylCoA_DH/ox_N_sf"/>
</dbReference>
<dbReference type="RefSeq" id="WP_344669001.1">
    <property type="nucleotide sequence ID" value="NZ_BAAAQN010000042.1"/>
</dbReference>